<dbReference type="EMBL" id="MU865429">
    <property type="protein sequence ID" value="KAK4223361.1"/>
    <property type="molecule type" value="Genomic_DNA"/>
</dbReference>
<reference evidence="2" key="1">
    <citation type="journal article" date="2023" name="Mol. Phylogenet. Evol.">
        <title>Genome-scale phylogeny and comparative genomics of the fungal order Sordariales.</title>
        <authorList>
            <person name="Hensen N."/>
            <person name="Bonometti L."/>
            <person name="Westerberg I."/>
            <person name="Brannstrom I.O."/>
            <person name="Guillou S."/>
            <person name="Cros-Aarteil S."/>
            <person name="Calhoun S."/>
            <person name="Haridas S."/>
            <person name="Kuo A."/>
            <person name="Mondo S."/>
            <person name="Pangilinan J."/>
            <person name="Riley R."/>
            <person name="LaButti K."/>
            <person name="Andreopoulos B."/>
            <person name="Lipzen A."/>
            <person name="Chen C."/>
            <person name="Yan M."/>
            <person name="Daum C."/>
            <person name="Ng V."/>
            <person name="Clum A."/>
            <person name="Steindorff A."/>
            <person name="Ohm R.A."/>
            <person name="Martin F."/>
            <person name="Silar P."/>
            <person name="Natvig D.O."/>
            <person name="Lalanne C."/>
            <person name="Gautier V."/>
            <person name="Ament-Velasquez S.L."/>
            <person name="Kruys A."/>
            <person name="Hutchinson M.I."/>
            <person name="Powell A.J."/>
            <person name="Barry K."/>
            <person name="Miller A.N."/>
            <person name="Grigoriev I.V."/>
            <person name="Debuchy R."/>
            <person name="Gladieux P."/>
            <person name="Hiltunen Thoren M."/>
            <person name="Johannesson H."/>
        </authorList>
    </citation>
    <scope>NUCLEOTIDE SEQUENCE</scope>
    <source>
        <strain evidence="2">CBS 990.96</strain>
    </source>
</reference>
<evidence type="ECO:0000313" key="2">
    <source>
        <dbReference type="EMBL" id="KAK4223361.1"/>
    </source>
</evidence>
<reference evidence="2" key="2">
    <citation type="submission" date="2023-05" db="EMBL/GenBank/DDBJ databases">
        <authorList>
            <consortium name="Lawrence Berkeley National Laboratory"/>
            <person name="Steindorff A."/>
            <person name="Hensen N."/>
            <person name="Bonometti L."/>
            <person name="Westerberg I."/>
            <person name="Brannstrom I.O."/>
            <person name="Guillou S."/>
            <person name="Cros-Aarteil S."/>
            <person name="Calhoun S."/>
            <person name="Haridas S."/>
            <person name="Kuo A."/>
            <person name="Mondo S."/>
            <person name="Pangilinan J."/>
            <person name="Riley R."/>
            <person name="Labutti K."/>
            <person name="Andreopoulos B."/>
            <person name="Lipzen A."/>
            <person name="Chen C."/>
            <person name="Yanf M."/>
            <person name="Daum C."/>
            <person name="Ng V."/>
            <person name="Clum A."/>
            <person name="Ohm R."/>
            <person name="Martin F."/>
            <person name="Silar P."/>
            <person name="Natvig D."/>
            <person name="Lalanne C."/>
            <person name="Gautier V."/>
            <person name="Ament-Velasquez S.L."/>
            <person name="Kruys A."/>
            <person name="Hutchinson M.I."/>
            <person name="Powell A.J."/>
            <person name="Barry K."/>
            <person name="Miller A.N."/>
            <person name="Grigoriev I.V."/>
            <person name="Debuchy R."/>
            <person name="Gladieux P."/>
            <person name="Thoren M.H."/>
            <person name="Johannesson H."/>
        </authorList>
    </citation>
    <scope>NUCLEOTIDE SEQUENCE</scope>
    <source>
        <strain evidence="2">CBS 990.96</strain>
    </source>
</reference>
<proteinExistence type="predicted"/>
<feature type="compositionally biased region" description="Basic and acidic residues" evidence="1">
    <location>
        <begin position="229"/>
        <end position="254"/>
    </location>
</feature>
<name>A0AAN7BHC3_9PEZI</name>
<protein>
    <submittedName>
        <fullName evidence="2">Uncharacterized protein</fullName>
    </submittedName>
</protein>
<evidence type="ECO:0000256" key="1">
    <source>
        <dbReference type="SAM" id="MobiDB-lite"/>
    </source>
</evidence>
<feature type="region of interest" description="Disordered" evidence="1">
    <location>
        <begin position="182"/>
        <end position="254"/>
    </location>
</feature>
<feature type="non-terminal residue" evidence="2">
    <location>
        <position position="1"/>
    </location>
</feature>
<organism evidence="2 3">
    <name type="scientific">Podospora fimiseda</name>
    <dbReference type="NCBI Taxonomy" id="252190"/>
    <lineage>
        <taxon>Eukaryota</taxon>
        <taxon>Fungi</taxon>
        <taxon>Dikarya</taxon>
        <taxon>Ascomycota</taxon>
        <taxon>Pezizomycotina</taxon>
        <taxon>Sordariomycetes</taxon>
        <taxon>Sordariomycetidae</taxon>
        <taxon>Sordariales</taxon>
        <taxon>Podosporaceae</taxon>
        <taxon>Podospora</taxon>
    </lineage>
</organism>
<accession>A0AAN7BHC3</accession>
<dbReference type="Proteomes" id="UP001301958">
    <property type="component" value="Unassembled WGS sequence"/>
</dbReference>
<evidence type="ECO:0000313" key="3">
    <source>
        <dbReference type="Proteomes" id="UP001301958"/>
    </source>
</evidence>
<keyword evidence="3" id="KW-1185">Reference proteome</keyword>
<dbReference type="AlphaFoldDB" id="A0AAN7BHC3"/>
<gene>
    <name evidence="2" type="ORF">QBC38DRAFT_517140</name>
</gene>
<feature type="compositionally biased region" description="Basic and acidic residues" evidence="1">
    <location>
        <begin position="184"/>
        <end position="213"/>
    </location>
</feature>
<comment type="caution">
    <text evidence="2">The sequence shown here is derived from an EMBL/GenBank/DDBJ whole genome shotgun (WGS) entry which is preliminary data.</text>
</comment>
<sequence length="254" mass="29564">QQRFISEATALLDSRRAFLPETARLIICYGGIKNVEIQFDGVDMLEKIMWSRLGNVLIRIIKGVCGTSGCQTENEWDVEMGVFMAEFYLRLFPQEQRNRGIETRVRWLGERGEEPWRVNPGPWDGRRDLEGVEWGRGIDLMARGLGGWTRIESESERGWFEDRMGELLGRRVRYTSEMGWEAGKAGREDGKSKQSVDPGQGREEVRPEREKRVRFQLPTVTEDEEEVDEVVKMEKTPEVPKVRQPVREEDKLRF</sequence>